<feature type="binding site" evidence="9">
    <location>
        <position position="15"/>
    </location>
    <ligand>
        <name>NADPH</name>
        <dbReference type="ChEBI" id="CHEBI:57783"/>
    </ligand>
</feature>
<evidence type="ECO:0000259" key="10">
    <source>
        <dbReference type="Pfam" id="PF02670"/>
    </source>
</evidence>
<dbReference type="Pfam" id="PF02670">
    <property type="entry name" value="DXP_reductoisom"/>
    <property type="match status" value="1"/>
</dbReference>
<evidence type="ECO:0000256" key="5">
    <source>
        <dbReference type="ARBA" id="ARBA00023002"/>
    </source>
</evidence>
<dbReference type="EMBL" id="CP138858">
    <property type="protein sequence ID" value="WPJ98042.1"/>
    <property type="molecule type" value="Genomic_DNA"/>
</dbReference>
<organism evidence="13 14">
    <name type="scientific">Coraliomargarita algicola</name>
    <dbReference type="NCBI Taxonomy" id="3092156"/>
    <lineage>
        <taxon>Bacteria</taxon>
        <taxon>Pseudomonadati</taxon>
        <taxon>Verrucomicrobiota</taxon>
        <taxon>Opitutia</taxon>
        <taxon>Puniceicoccales</taxon>
        <taxon>Coraliomargaritaceae</taxon>
        <taxon>Coraliomargarita</taxon>
    </lineage>
</organism>
<feature type="domain" description="DXP reductoisomerase C-terminal" evidence="12">
    <location>
        <begin position="263"/>
        <end position="379"/>
    </location>
</feature>
<dbReference type="NCBIfam" id="TIGR00243">
    <property type="entry name" value="Dxr"/>
    <property type="match status" value="1"/>
</dbReference>
<protein>
    <recommendedName>
        <fullName evidence="9">1-deoxy-D-xylulose 5-phosphate reductoisomerase</fullName>
        <shortName evidence="9">DXP reductoisomerase</shortName>
        <ecNumber evidence="9">1.1.1.267</ecNumber>
    </recommendedName>
    <alternativeName>
        <fullName evidence="9">1-deoxyxylulose-5-phosphate reductoisomerase</fullName>
    </alternativeName>
    <alternativeName>
        <fullName evidence="9">2-C-methyl-D-erythritol 4-phosphate synthase</fullName>
    </alternativeName>
</protein>
<dbReference type="InterPro" id="IPR036169">
    <property type="entry name" value="DXPR_C_sf"/>
</dbReference>
<name>A0ABZ0RPM1_9BACT</name>
<feature type="domain" description="1-deoxy-D-xylulose 5-phosphate reductoisomerase N-terminal" evidence="10">
    <location>
        <begin position="7"/>
        <end position="134"/>
    </location>
</feature>
<dbReference type="InterPro" id="IPR013644">
    <property type="entry name" value="DXP_reductoisomerase_C"/>
</dbReference>
<dbReference type="Gene3D" id="1.10.1740.10">
    <property type="match status" value="1"/>
</dbReference>
<feature type="binding site" evidence="9">
    <location>
        <position position="219"/>
    </location>
    <ligand>
        <name>1-deoxy-D-xylulose 5-phosphate</name>
        <dbReference type="ChEBI" id="CHEBI:57792"/>
    </ligand>
</feature>
<dbReference type="SUPFAM" id="SSF69055">
    <property type="entry name" value="1-deoxy-D-xylulose-5-phosphate reductoisomerase, C-terminal domain"/>
    <property type="match status" value="1"/>
</dbReference>
<evidence type="ECO:0000256" key="9">
    <source>
        <dbReference type="HAMAP-Rule" id="MF_00183"/>
    </source>
</evidence>
<dbReference type="InterPro" id="IPR026877">
    <property type="entry name" value="DXPR_C"/>
</dbReference>
<dbReference type="SUPFAM" id="SSF51735">
    <property type="entry name" value="NAD(P)-binding Rossmann-fold domains"/>
    <property type="match status" value="1"/>
</dbReference>
<dbReference type="Pfam" id="PF13288">
    <property type="entry name" value="DXPR_C"/>
    <property type="match status" value="1"/>
</dbReference>
<feature type="binding site" evidence="9">
    <location>
        <position position="126"/>
    </location>
    <ligand>
        <name>NADPH</name>
        <dbReference type="ChEBI" id="CHEBI:57783"/>
    </ligand>
</feature>
<dbReference type="PANTHER" id="PTHR30525">
    <property type="entry name" value="1-DEOXY-D-XYLULOSE 5-PHOSPHATE REDUCTOISOMERASE"/>
    <property type="match status" value="1"/>
</dbReference>
<evidence type="ECO:0000256" key="4">
    <source>
        <dbReference type="ARBA" id="ARBA00022857"/>
    </source>
</evidence>
<keyword evidence="14" id="KW-1185">Reference proteome</keyword>
<gene>
    <name evidence="9 13" type="primary">dxr</name>
    <name evidence="13" type="ORF">SH580_10045</name>
</gene>
<feature type="domain" description="1-deoxy-D-xylulose 5-phosphate reductoisomerase C-terminal" evidence="11">
    <location>
        <begin position="148"/>
        <end position="231"/>
    </location>
</feature>
<feature type="binding site" evidence="9">
    <location>
        <position position="152"/>
    </location>
    <ligand>
        <name>Mn(2+)</name>
        <dbReference type="ChEBI" id="CHEBI:29035"/>
    </ligand>
</feature>
<dbReference type="RefSeq" id="WP_319834852.1">
    <property type="nucleotide sequence ID" value="NZ_CP138858.1"/>
</dbReference>
<dbReference type="EC" id="1.1.1.267" evidence="9"/>
<evidence type="ECO:0000259" key="12">
    <source>
        <dbReference type="Pfam" id="PF13288"/>
    </source>
</evidence>
<dbReference type="SUPFAM" id="SSF55347">
    <property type="entry name" value="Glyceraldehyde-3-phosphate dehydrogenase-like, C-terminal domain"/>
    <property type="match status" value="1"/>
</dbReference>
<dbReference type="HAMAP" id="MF_00183">
    <property type="entry name" value="DXP_reductoisom"/>
    <property type="match status" value="1"/>
</dbReference>
<dbReference type="GO" id="GO:0030604">
    <property type="term" value="F:1-deoxy-D-xylulose-5-phosphate reductoisomerase activity"/>
    <property type="evidence" value="ECO:0007669"/>
    <property type="project" value="UniProtKB-EC"/>
</dbReference>
<feature type="binding site" evidence="9">
    <location>
        <position position="127"/>
    </location>
    <ligand>
        <name>1-deoxy-D-xylulose 5-phosphate</name>
        <dbReference type="ChEBI" id="CHEBI:57792"/>
    </ligand>
</feature>
<dbReference type="PANTHER" id="PTHR30525:SF0">
    <property type="entry name" value="1-DEOXY-D-XYLULOSE 5-PHOSPHATE REDUCTOISOMERASE, CHLOROPLASTIC"/>
    <property type="match status" value="1"/>
</dbReference>
<comment type="catalytic activity">
    <reaction evidence="8">
        <text>2-C-methyl-D-erythritol 4-phosphate + NADP(+) = 1-deoxy-D-xylulose 5-phosphate + NADPH + H(+)</text>
        <dbReference type="Rhea" id="RHEA:13717"/>
        <dbReference type="ChEBI" id="CHEBI:15378"/>
        <dbReference type="ChEBI" id="CHEBI:57783"/>
        <dbReference type="ChEBI" id="CHEBI:57792"/>
        <dbReference type="ChEBI" id="CHEBI:58262"/>
        <dbReference type="ChEBI" id="CHEBI:58349"/>
        <dbReference type="EC" id="1.1.1.267"/>
    </reaction>
    <physiologicalReaction direction="right-to-left" evidence="8">
        <dbReference type="Rhea" id="RHEA:13719"/>
    </physiologicalReaction>
</comment>
<evidence type="ECO:0000256" key="8">
    <source>
        <dbReference type="ARBA" id="ARBA00048543"/>
    </source>
</evidence>
<reference evidence="13 14" key="1">
    <citation type="submission" date="2023-11" db="EMBL/GenBank/DDBJ databases">
        <title>Coraliomargarita sp. nov., isolated from marine algae.</title>
        <authorList>
            <person name="Lee J.K."/>
            <person name="Baek J.H."/>
            <person name="Kim J.M."/>
            <person name="Choi D.G."/>
            <person name="Jeon C.O."/>
        </authorList>
    </citation>
    <scope>NUCLEOTIDE SEQUENCE [LARGE SCALE GENOMIC DNA]</scope>
    <source>
        <strain evidence="13 14">J2-16</strain>
    </source>
</reference>
<feature type="binding site" evidence="9">
    <location>
        <position position="154"/>
    </location>
    <ligand>
        <name>Mn(2+)</name>
        <dbReference type="ChEBI" id="CHEBI:29035"/>
    </ligand>
</feature>
<feature type="binding site" evidence="9">
    <location>
        <position position="223"/>
    </location>
    <ligand>
        <name>1-deoxy-D-xylulose 5-phosphate</name>
        <dbReference type="ChEBI" id="CHEBI:57792"/>
    </ligand>
</feature>
<dbReference type="PIRSF" id="PIRSF006205">
    <property type="entry name" value="Dxp_reductismrs"/>
    <property type="match status" value="1"/>
</dbReference>
<keyword evidence="5 9" id="KW-0560">Oxidoreductase</keyword>
<evidence type="ECO:0000313" key="13">
    <source>
        <dbReference type="EMBL" id="WPJ98042.1"/>
    </source>
</evidence>
<evidence type="ECO:0000256" key="6">
    <source>
        <dbReference type="ARBA" id="ARBA00023211"/>
    </source>
</evidence>
<feature type="binding site" evidence="9">
    <location>
        <position position="178"/>
    </location>
    <ligand>
        <name>1-deoxy-D-xylulose 5-phosphate</name>
        <dbReference type="ChEBI" id="CHEBI:57792"/>
    </ligand>
</feature>
<evidence type="ECO:0000259" key="11">
    <source>
        <dbReference type="Pfam" id="PF08436"/>
    </source>
</evidence>
<keyword evidence="7 9" id="KW-0414">Isoprene biosynthesis</keyword>
<evidence type="ECO:0000256" key="3">
    <source>
        <dbReference type="ARBA" id="ARBA00022723"/>
    </source>
</evidence>
<comment type="function">
    <text evidence="9">Catalyzes the NADPH-dependent rearrangement and reduction of 1-deoxy-D-xylulose-5-phosphate (DXP) to 2-C-methyl-D-erythritol 4-phosphate (MEP).</text>
</comment>
<dbReference type="Proteomes" id="UP001324993">
    <property type="component" value="Chromosome"/>
</dbReference>
<feature type="binding site" evidence="9">
    <location>
        <position position="16"/>
    </location>
    <ligand>
        <name>NADPH</name>
        <dbReference type="ChEBI" id="CHEBI:57783"/>
    </ligand>
</feature>
<accession>A0ABZ0RPM1</accession>
<feature type="binding site" evidence="9">
    <location>
        <position position="153"/>
    </location>
    <ligand>
        <name>1-deoxy-D-xylulose 5-phosphate</name>
        <dbReference type="ChEBI" id="CHEBI:57792"/>
    </ligand>
</feature>
<evidence type="ECO:0000313" key="14">
    <source>
        <dbReference type="Proteomes" id="UP001324993"/>
    </source>
</evidence>
<feature type="binding site" evidence="9">
    <location>
        <position position="13"/>
    </location>
    <ligand>
        <name>NADPH</name>
        <dbReference type="ChEBI" id="CHEBI:57783"/>
    </ligand>
</feature>
<feature type="binding site" evidence="9">
    <location>
        <position position="154"/>
    </location>
    <ligand>
        <name>1-deoxy-D-xylulose 5-phosphate</name>
        <dbReference type="ChEBI" id="CHEBI:57792"/>
    </ligand>
</feature>
<dbReference type="InterPro" id="IPR003821">
    <property type="entry name" value="DXP_reductoisomerase"/>
</dbReference>
<feature type="binding site" evidence="9">
    <location>
        <position position="14"/>
    </location>
    <ligand>
        <name>NADPH</name>
        <dbReference type="ChEBI" id="CHEBI:57783"/>
    </ligand>
</feature>
<evidence type="ECO:0000256" key="7">
    <source>
        <dbReference type="ARBA" id="ARBA00023229"/>
    </source>
</evidence>
<keyword evidence="4 9" id="KW-0521">NADP</keyword>
<dbReference type="InterPro" id="IPR036291">
    <property type="entry name" value="NAD(P)-bd_dom_sf"/>
</dbReference>
<comment type="caution">
    <text evidence="9">Lacks conserved residue(s) required for the propagation of feature annotation.</text>
</comment>
<proteinExistence type="inferred from homology"/>
<keyword evidence="3 9" id="KW-0479">Metal-binding</keyword>
<feature type="binding site" evidence="9">
    <location>
        <position position="220"/>
    </location>
    <ligand>
        <name>1-deoxy-D-xylulose 5-phosphate</name>
        <dbReference type="ChEBI" id="CHEBI:57792"/>
    </ligand>
</feature>
<dbReference type="Gene3D" id="3.40.50.720">
    <property type="entry name" value="NAD(P)-binding Rossmann-like Domain"/>
    <property type="match status" value="1"/>
</dbReference>
<keyword evidence="9" id="KW-0460">Magnesium</keyword>
<feature type="binding site" evidence="9">
    <location>
        <position position="128"/>
    </location>
    <ligand>
        <name>NADPH</name>
        <dbReference type="ChEBI" id="CHEBI:57783"/>
    </ligand>
</feature>
<sequence>MVARKKIILLGATGSIGSSTLRVLREHKDRLELIGVAAHSRHAELAQICHEFDVPHAVLQDEKAYQSAKQAGNFPPATNLNCGAEALAELATLDAADIVLVAVVGAAGLRPALAAIEAGKDIALANKELLVLGGAHVIEAAKRKGVRLLPTDSEHNAIFQCLQGHPANQVDKLILTASGGQFRDTPSSELDHVTPEMATQHPNWSMGPKITVDSATMANKGLELIEAHWLFGLEPERLEVVIHPQSVVHSFVQFIDGSILAQLSPPSMTFAIQHCLLYPDRAPGVEPTTDFRTAFSLDFKAPDFNKYPCLQLAYDALRSGGASAAIFNAANEVAVERFLAKEIAYLEIPKLIEHSLSHITAPQLPSLDQLFQIDTETRAIAQTHRFQ</sequence>
<dbReference type="Pfam" id="PF08436">
    <property type="entry name" value="DXP_redisom_C"/>
    <property type="match status" value="1"/>
</dbReference>
<feature type="binding site" evidence="9">
    <location>
        <position position="207"/>
    </location>
    <ligand>
        <name>NADPH</name>
        <dbReference type="ChEBI" id="CHEBI:57783"/>
    </ligand>
</feature>
<feature type="binding site" evidence="9">
    <location>
        <position position="201"/>
    </location>
    <ligand>
        <name>1-deoxy-D-xylulose 5-phosphate</name>
        <dbReference type="ChEBI" id="CHEBI:57792"/>
    </ligand>
</feature>
<comment type="cofactor">
    <cofactor evidence="9">
        <name>Mg(2+)</name>
        <dbReference type="ChEBI" id="CHEBI:18420"/>
    </cofactor>
    <cofactor evidence="9">
        <name>Mn(2+)</name>
        <dbReference type="ChEBI" id="CHEBI:29035"/>
    </cofactor>
</comment>
<evidence type="ECO:0000256" key="2">
    <source>
        <dbReference type="ARBA" id="ARBA00006825"/>
    </source>
</evidence>
<evidence type="ECO:0000256" key="1">
    <source>
        <dbReference type="ARBA" id="ARBA00005094"/>
    </source>
</evidence>
<comment type="pathway">
    <text evidence="1 9">Isoprenoid biosynthesis; isopentenyl diphosphate biosynthesis via DXP pathway; isopentenyl diphosphate from 1-deoxy-D-xylulose 5-phosphate: step 1/6.</text>
</comment>
<feature type="binding site" evidence="9">
    <location>
        <position position="223"/>
    </location>
    <ligand>
        <name>Mn(2+)</name>
        <dbReference type="ChEBI" id="CHEBI:29035"/>
    </ligand>
</feature>
<keyword evidence="6 9" id="KW-0464">Manganese</keyword>
<dbReference type="InterPro" id="IPR013512">
    <property type="entry name" value="DXP_reductoisomerase_N"/>
</dbReference>
<feature type="binding site" evidence="9">
    <location>
        <position position="214"/>
    </location>
    <ligand>
        <name>1-deoxy-D-xylulose 5-phosphate</name>
        <dbReference type="ChEBI" id="CHEBI:57792"/>
    </ligand>
</feature>
<comment type="similarity">
    <text evidence="2 9">Belongs to the DXR family.</text>
</comment>